<keyword evidence="5" id="KW-1185">Reference proteome</keyword>
<evidence type="ECO:0000256" key="2">
    <source>
        <dbReference type="SAM" id="SignalP"/>
    </source>
</evidence>
<evidence type="ECO:0000259" key="3">
    <source>
        <dbReference type="Pfam" id="PF00884"/>
    </source>
</evidence>
<name>A0A6A6BXN3_ZASCE</name>
<dbReference type="AlphaFoldDB" id="A0A6A6BXN3"/>
<dbReference type="EMBL" id="ML993636">
    <property type="protein sequence ID" value="KAF2159551.1"/>
    <property type="molecule type" value="Genomic_DNA"/>
</dbReference>
<dbReference type="Gene3D" id="3.40.720.10">
    <property type="entry name" value="Alkaline Phosphatase, subunit A"/>
    <property type="match status" value="1"/>
</dbReference>
<evidence type="ECO:0000313" key="5">
    <source>
        <dbReference type="Proteomes" id="UP000799537"/>
    </source>
</evidence>
<organism evidence="4 5">
    <name type="scientific">Zasmidium cellare ATCC 36951</name>
    <dbReference type="NCBI Taxonomy" id="1080233"/>
    <lineage>
        <taxon>Eukaryota</taxon>
        <taxon>Fungi</taxon>
        <taxon>Dikarya</taxon>
        <taxon>Ascomycota</taxon>
        <taxon>Pezizomycotina</taxon>
        <taxon>Dothideomycetes</taxon>
        <taxon>Dothideomycetidae</taxon>
        <taxon>Mycosphaerellales</taxon>
        <taxon>Mycosphaerellaceae</taxon>
        <taxon>Zasmidium</taxon>
    </lineage>
</organism>
<dbReference type="InterPro" id="IPR000917">
    <property type="entry name" value="Sulfatase_N"/>
</dbReference>
<dbReference type="RefSeq" id="XP_033660440.1">
    <property type="nucleotide sequence ID" value="XM_033809723.1"/>
</dbReference>
<evidence type="ECO:0000256" key="1">
    <source>
        <dbReference type="ARBA" id="ARBA00008779"/>
    </source>
</evidence>
<evidence type="ECO:0000313" key="4">
    <source>
        <dbReference type="EMBL" id="KAF2159551.1"/>
    </source>
</evidence>
<dbReference type="Pfam" id="PF00884">
    <property type="entry name" value="Sulfatase"/>
    <property type="match status" value="1"/>
</dbReference>
<accession>A0A6A6BXN3</accession>
<dbReference type="GO" id="GO:0008449">
    <property type="term" value="F:N-acetylglucosamine-6-sulfatase activity"/>
    <property type="evidence" value="ECO:0007669"/>
    <property type="project" value="TreeGrafter"/>
</dbReference>
<dbReference type="PANTHER" id="PTHR43108">
    <property type="entry name" value="N-ACETYLGLUCOSAMINE-6-SULFATASE FAMILY MEMBER"/>
    <property type="match status" value="1"/>
</dbReference>
<dbReference type="OrthoDB" id="96314at2759"/>
<sequence length="573" mass="64493">MSPRQLMALIVLATAVLATIATSNVIVVMADDQDILLDSMSVMLNVKSLIADRGITYERHYCTVSWCCPSRVNFLTGKAAHNTNVTGLESPWGGWPKFVNQGLNKNYLQVWLSDAGINTYYVGKFMNAYTTENFYTPAPRGSTDFSMLLEPGCYDFLNSIWNEGNKVVKKPGVHTQKITNDKALQYLDDAAESKKPFFLMVAPVAPHVEITQSGVVINPPPMPAQKGLFNDRVAPRRKNFNPDVSSGASWVANKRKLTEKEVKAGDAHHASRLRSIAGIDDMVKMIVDKLKDKKLLDNTYIIYTSDNGYHISNHRLLPGKRCGYEEDISIPLLITGPGIPQKQTSRIVSSHTDLAPTILKLFNIPQRPDFDGSVIEYTSNALKNSKRKETVNVAFWDSDVAHESVEQKKTTAAQVYNNVWKSVRLQTAYGDFYYSVWCDGSKEFYDMDDDFAQMSNPLRSQAATAAYAKQYFSRPFPQLLARLDTLLLITKTCKGDSCRNPWRVAFPNGKVKYLYDAMDAKYDEFFARQPKVDSECVPGDIRERSGPAEVNVFGWGGKRERERRGLWEREEGC</sequence>
<dbReference type="GeneID" id="54562995"/>
<feature type="chain" id="PRO_5025591871" description="Sulfatase N-terminal domain-containing protein" evidence="2">
    <location>
        <begin position="19"/>
        <end position="573"/>
    </location>
</feature>
<protein>
    <recommendedName>
        <fullName evidence="3">Sulfatase N-terminal domain-containing protein</fullName>
    </recommendedName>
</protein>
<reference evidence="4" key="1">
    <citation type="journal article" date="2020" name="Stud. Mycol.">
        <title>101 Dothideomycetes genomes: a test case for predicting lifestyles and emergence of pathogens.</title>
        <authorList>
            <person name="Haridas S."/>
            <person name="Albert R."/>
            <person name="Binder M."/>
            <person name="Bloem J."/>
            <person name="Labutti K."/>
            <person name="Salamov A."/>
            <person name="Andreopoulos B."/>
            <person name="Baker S."/>
            <person name="Barry K."/>
            <person name="Bills G."/>
            <person name="Bluhm B."/>
            <person name="Cannon C."/>
            <person name="Castanera R."/>
            <person name="Culley D."/>
            <person name="Daum C."/>
            <person name="Ezra D."/>
            <person name="Gonzalez J."/>
            <person name="Henrissat B."/>
            <person name="Kuo A."/>
            <person name="Liang C."/>
            <person name="Lipzen A."/>
            <person name="Lutzoni F."/>
            <person name="Magnuson J."/>
            <person name="Mondo S."/>
            <person name="Nolan M."/>
            <person name="Ohm R."/>
            <person name="Pangilinan J."/>
            <person name="Park H.-J."/>
            <person name="Ramirez L."/>
            <person name="Alfaro M."/>
            <person name="Sun H."/>
            <person name="Tritt A."/>
            <person name="Yoshinaga Y."/>
            <person name="Zwiers L.-H."/>
            <person name="Turgeon B."/>
            <person name="Goodwin S."/>
            <person name="Spatafora J."/>
            <person name="Crous P."/>
            <person name="Grigoriev I."/>
        </authorList>
    </citation>
    <scope>NUCLEOTIDE SEQUENCE</scope>
    <source>
        <strain evidence="4">ATCC 36951</strain>
    </source>
</reference>
<dbReference type="SUPFAM" id="SSF53649">
    <property type="entry name" value="Alkaline phosphatase-like"/>
    <property type="match status" value="1"/>
</dbReference>
<dbReference type="GO" id="GO:0005539">
    <property type="term" value="F:glycosaminoglycan binding"/>
    <property type="evidence" value="ECO:0007669"/>
    <property type="project" value="TreeGrafter"/>
</dbReference>
<dbReference type="Proteomes" id="UP000799537">
    <property type="component" value="Unassembled WGS sequence"/>
</dbReference>
<keyword evidence="2" id="KW-0732">Signal</keyword>
<feature type="domain" description="Sulfatase N-terminal" evidence="3">
    <location>
        <begin position="23"/>
        <end position="364"/>
    </location>
</feature>
<dbReference type="CDD" id="cd16147">
    <property type="entry name" value="G6S"/>
    <property type="match status" value="1"/>
</dbReference>
<feature type="signal peptide" evidence="2">
    <location>
        <begin position="1"/>
        <end position="18"/>
    </location>
</feature>
<proteinExistence type="inferred from homology"/>
<comment type="similarity">
    <text evidence="1">Belongs to the sulfatase family.</text>
</comment>
<dbReference type="PANTHER" id="PTHR43108:SF8">
    <property type="entry name" value="SD21168P"/>
    <property type="match status" value="1"/>
</dbReference>
<dbReference type="InterPro" id="IPR017850">
    <property type="entry name" value="Alkaline_phosphatase_core_sf"/>
</dbReference>
<gene>
    <name evidence="4" type="ORF">M409DRAFT_30026</name>
</gene>